<sequence>MRVILYLQITFLLLLFCSYSAFAKNVEKSSIGNFYIGGTYGYDSKMLEFKTGQGYFDFDFNINNVRGYNLGLSLGYIFSSASLNNFRAELEFIYITKKEIVSSNLLNDKKSYLDSNNYKVLFNLYYDIGNFFSIKNLSVYLGSGVNVQNIVGHLLKNTSESLDNNILMQAMVGIKYKLLSNVAMYTGYRYIVNYIVSNKKDSPGLVGFRILGSSVLMFGLEFVF</sequence>
<feature type="chain" id="PRO_5009817503" evidence="2">
    <location>
        <begin position="24"/>
        <end position="224"/>
    </location>
</feature>
<dbReference type="RefSeq" id="WP_065432571.1">
    <property type="nucleotide sequence ID" value="NZ_BDDL01000055.1"/>
</dbReference>
<dbReference type="Pfam" id="PF13505">
    <property type="entry name" value="OMP_b-brl"/>
    <property type="match status" value="1"/>
</dbReference>
<dbReference type="InterPro" id="IPR011250">
    <property type="entry name" value="OMP/PagP_B-barrel"/>
</dbReference>
<gene>
    <name evidence="4" type="ORF">EHRUM2_04440</name>
</gene>
<proteinExistence type="predicted"/>
<evidence type="ECO:0000313" key="5">
    <source>
        <dbReference type="Proteomes" id="UP000092677"/>
    </source>
</evidence>
<evidence type="ECO:0000256" key="2">
    <source>
        <dbReference type="SAM" id="SignalP"/>
    </source>
</evidence>
<protein>
    <submittedName>
        <fullName evidence="4">Putative exported protein</fullName>
    </submittedName>
</protein>
<evidence type="ECO:0000259" key="3">
    <source>
        <dbReference type="Pfam" id="PF13505"/>
    </source>
</evidence>
<reference evidence="5" key="1">
    <citation type="submission" date="2016-05" db="EMBL/GenBank/DDBJ databases">
        <title>Draft genome sequences of four strains of Ehrlichia ruminantium, a tick-borne pathogen of ruminants, isolated from Zimbabwe, The Gambia and Ghana.</title>
        <authorList>
            <person name="Nakao R."/>
            <person name="Jongejan F."/>
            <person name="Sugimoto C."/>
        </authorList>
    </citation>
    <scope>NUCLEOTIDE SEQUENCE [LARGE SCALE GENOMIC DNA]</scope>
    <source>
        <strain evidence="5">Kerr Seringe</strain>
    </source>
</reference>
<dbReference type="Proteomes" id="UP000092677">
    <property type="component" value="Unassembled WGS sequence"/>
</dbReference>
<dbReference type="Gene3D" id="2.40.160.20">
    <property type="match status" value="1"/>
</dbReference>
<keyword evidence="1 2" id="KW-0732">Signal</keyword>
<dbReference type="AlphaFoldDB" id="A0A161M3S6"/>
<dbReference type="EMBL" id="BDDL01000055">
    <property type="protein sequence ID" value="GAT77229.1"/>
    <property type="molecule type" value="Genomic_DNA"/>
</dbReference>
<organism evidence="4 5">
    <name type="scientific">Ehrlichia ruminantium</name>
    <name type="common">heartwater rickettsia</name>
    <name type="synonym">Cowdria ruminantium</name>
    <dbReference type="NCBI Taxonomy" id="779"/>
    <lineage>
        <taxon>Bacteria</taxon>
        <taxon>Pseudomonadati</taxon>
        <taxon>Pseudomonadota</taxon>
        <taxon>Alphaproteobacteria</taxon>
        <taxon>Rickettsiales</taxon>
        <taxon>Anaplasmataceae</taxon>
        <taxon>Ehrlichia</taxon>
    </lineage>
</organism>
<dbReference type="InterPro" id="IPR027385">
    <property type="entry name" value="Beta-barrel_OMP"/>
</dbReference>
<evidence type="ECO:0000313" key="4">
    <source>
        <dbReference type="EMBL" id="GAT77229.1"/>
    </source>
</evidence>
<dbReference type="SUPFAM" id="SSF56925">
    <property type="entry name" value="OMPA-like"/>
    <property type="match status" value="1"/>
</dbReference>
<feature type="domain" description="Outer membrane protein beta-barrel" evidence="3">
    <location>
        <begin position="10"/>
        <end position="194"/>
    </location>
</feature>
<accession>A0A161M3S6</accession>
<feature type="signal peptide" evidence="2">
    <location>
        <begin position="1"/>
        <end position="23"/>
    </location>
</feature>
<evidence type="ECO:0000256" key="1">
    <source>
        <dbReference type="ARBA" id="ARBA00022729"/>
    </source>
</evidence>
<name>A0A161M3S6_EHRRU</name>
<comment type="caution">
    <text evidence="4">The sequence shown here is derived from an EMBL/GenBank/DDBJ whole genome shotgun (WGS) entry which is preliminary data.</text>
</comment>